<dbReference type="SMART" id="SM00450">
    <property type="entry name" value="RHOD"/>
    <property type="match status" value="1"/>
</dbReference>
<dbReference type="Pfam" id="PF00581">
    <property type="entry name" value="Rhodanese"/>
    <property type="match status" value="1"/>
</dbReference>
<dbReference type="Gene3D" id="3.40.250.10">
    <property type="entry name" value="Rhodanese-like domain"/>
    <property type="match status" value="1"/>
</dbReference>
<accession>A0A4Q8QCC7</accession>
<dbReference type="InterPro" id="IPR001763">
    <property type="entry name" value="Rhodanese-like_dom"/>
</dbReference>
<dbReference type="CDD" id="cd00158">
    <property type="entry name" value="RHOD"/>
    <property type="match status" value="1"/>
</dbReference>
<reference evidence="2 3" key="1">
    <citation type="submission" date="2019-02" db="EMBL/GenBank/DDBJ databases">
        <title>Draft genome sequence of Muricauda sp. 176CP4-71.</title>
        <authorList>
            <person name="Park J.-S."/>
        </authorList>
    </citation>
    <scope>NUCLEOTIDE SEQUENCE [LARGE SCALE GENOMIC DNA]</scope>
    <source>
        <strain evidence="2 3">176CP4-71</strain>
    </source>
</reference>
<dbReference type="PANTHER" id="PTHR43031:SF1">
    <property type="entry name" value="PYRIDINE NUCLEOTIDE-DISULPHIDE OXIDOREDUCTASE"/>
    <property type="match status" value="1"/>
</dbReference>
<name>A0A4Q8QCC7_9FLAO</name>
<dbReference type="Proteomes" id="UP000291981">
    <property type="component" value="Unassembled WGS sequence"/>
</dbReference>
<dbReference type="PROSITE" id="PS50206">
    <property type="entry name" value="RHODANESE_3"/>
    <property type="match status" value="1"/>
</dbReference>
<dbReference type="OrthoDB" id="598065at2"/>
<dbReference type="PANTHER" id="PTHR43031">
    <property type="entry name" value="FAD-DEPENDENT OXIDOREDUCTASE"/>
    <property type="match status" value="1"/>
</dbReference>
<dbReference type="SUPFAM" id="SSF52821">
    <property type="entry name" value="Rhodanese/Cell cycle control phosphatase"/>
    <property type="match status" value="1"/>
</dbReference>
<comment type="caution">
    <text evidence="2">The sequence shown here is derived from an EMBL/GenBank/DDBJ whole genome shotgun (WGS) entry which is preliminary data.</text>
</comment>
<dbReference type="InterPro" id="IPR036873">
    <property type="entry name" value="Rhodanese-like_dom_sf"/>
</dbReference>
<gene>
    <name evidence="2" type="ORF">EW142_15355</name>
</gene>
<dbReference type="RefSeq" id="WP_130615370.1">
    <property type="nucleotide sequence ID" value="NZ_SGIU01000002.1"/>
</dbReference>
<feature type="domain" description="Rhodanese" evidence="1">
    <location>
        <begin position="45"/>
        <end position="136"/>
    </location>
</feature>
<sequence>MRYVILFALFSLLILRAWTQSSIPEVLDRFNSGSVEYIFPETLAGHKGAFLLDTREKEEFATSHLKDAQWVGYEDFDLSRVKSIVPNKNTPIVVYCSVGVRSEDIGEQLKEAGYSNVKNLYGGIFQWKNEGHPVYNSLQKETQKVHAYSKFWGKLLTNAEKIYSFNTETLEPKEP</sequence>
<organism evidence="2 3">
    <name type="scientific">Flagellimonas allohymeniacidonis</name>
    <dbReference type="NCBI Taxonomy" id="2517819"/>
    <lineage>
        <taxon>Bacteria</taxon>
        <taxon>Pseudomonadati</taxon>
        <taxon>Bacteroidota</taxon>
        <taxon>Flavobacteriia</taxon>
        <taxon>Flavobacteriales</taxon>
        <taxon>Flavobacteriaceae</taxon>
        <taxon>Flagellimonas</taxon>
    </lineage>
</organism>
<dbReference type="NCBIfam" id="NF045521">
    <property type="entry name" value="rhoda_near_glyco"/>
    <property type="match status" value="1"/>
</dbReference>
<keyword evidence="3" id="KW-1185">Reference proteome</keyword>
<dbReference type="AlphaFoldDB" id="A0A4Q8QCC7"/>
<dbReference type="InterPro" id="IPR050229">
    <property type="entry name" value="GlpE_sulfurtransferase"/>
</dbReference>
<dbReference type="EMBL" id="SGIU01000002">
    <property type="protein sequence ID" value="TAI48025.1"/>
    <property type="molecule type" value="Genomic_DNA"/>
</dbReference>
<evidence type="ECO:0000259" key="1">
    <source>
        <dbReference type="PROSITE" id="PS50206"/>
    </source>
</evidence>
<proteinExistence type="predicted"/>
<evidence type="ECO:0000313" key="3">
    <source>
        <dbReference type="Proteomes" id="UP000291981"/>
    </source>
</evidence>
<protein>
    <submittedName>
        <fullName evidence="2">Rhodanese-like domain-containing protein</fullName>
    </submittedName>
</protein>
<evidence type="ECO:0000313" key="2">
    <source>
        <dbReference type="EMBL" id="TAI48025.1"/>
    </source>
</evidence>